<dbReference type="Pfam" id="PF00097">
    <property type="entry name" value="zf-C3HC4"/>
    <property type="match status" value="1"/>
</dbReference>
<feature type="compositionally biased region" description="Basic and acidic residues" evidence="9">
    <location>
        <begin position="271"/>
        <end position="280"/>
    </location>
</feature>
<dbReference type="InterPro" id="IPR036028">
    <property type="entry name" value="SH3-like_dom_sf"/>
</dbReference>
<dbReference type="EMBL" id="JAUTXT010000037">
    <property type="protein sequence ID" value="KAK3671931.1"/>
    <property type="molecule type" value="Genomic_DNA"/>
</dbReference>
<gene>
    <name evidence="12" type="ORF">LTR78_008106</name>
</gene>
<dbReference type="InterPro" id="IPR052256">
    <property type="entry name" value="E3_ubiquitin-ligase_CHFR"/>
</dbReference>
<feature type="domain" description="SH3" evidence="10">
    <location>
        <begin position="799"/>
        <end position="858"/>
    </location>
</feature>
<dbReference type="SUPFAM" id="SSF57850">
    <property type="entry name" value="RING/U-box"/>
    <property type="match status" value="2"/>
</dbReference>
<reference evidence="12" key="1">
    <citation type="submission" date="2023-07" db="EMBL/GenBank/DDBJ databases">
        <title>Black Yeasts Isolated from many extreme environments.</title>
        <authorList>
            <person name="Coleine C."/>
            <person name="Stajich J.E."/>
            <person name="Selbmann L."/>
        </authorList>
    </citation>
    <scope>NUCLEOTIDE SEQUENCE</scope>
    <source>
        <strain evidence="12">CCFEE 5485</strain>
    </source>
</reference>
<feature type="compositionally biased region" description="Low complexity" evidence="9">
    <location>
        <begin position="180"/>
        <end position="191"/>
    </location>
</feature>
<evidence type="ECO:0000256" key="5">
    <source>
        <dbReference type="ARBA" id="ARBA00022833"/>
    </source>
</evidence>
<dbReference type="SMART" id="SM00184">
    <property type="entry name" value="RING"/>
    <property type="match status" value="1"/>
</dbReference>
<evidence type="ECO:0000256" key="9">
    <source>
        <dbReference type="SAM" id="MobiDB-lite"/>
    </source>
</evidence>
<evidence type="ECO:0000256" key="6">
    <source>
        <dbReference type="ARBA" id="ARBA00022843"/>
    </source>
</evidence>
<organism evidence="12 13">
    <name type="scientific">Recurvomyces mirabilis</name>
    <dbReference type="NCBI Taxonomy" id="574656"/>
    <lineage>
        <taxon>Eukaryota</taxon>
        <taxon>Fungi</taxon>
        <taxon>Dikarya</taxon>
        <taxon>Ascomycota</taxon>
        <taxon>Pezizomycotina</taxon>
        <taxon>Dothideomycetes</taxon>
        <taxon>Dothideomycetidae</taxon>
        <taxon>Mycosphaerellales</taxon>
        <taxon>Teratosphaeriaceae</taxon>
        <taxon>Recurvomyces</taxon>
    </lineage>
</organism>
<evidence type="ECO:0000313" key="13">
    <source>
        <dbReference type="Proteomes" id="UP001274830"/>
    </source>
</evidence>
<dbReference type="GO" id="GO:0008270">
    <property type="term" value="F:zinc ion binding"/>
    <property type="evidence" value="ECO:0007669"/>
    <property type="project" value="UniProtKB-KW"/>
</dbReference>
<evidence type="ECO:0000313" key="12">
    <source>
        <dbReference type="EMBL" id="KAK3671931.1"/>
    </source>
</evidence>
<evidence type="ECO:0000256" key="1">
    <source>
        <dbReference type="ARBA" id="ARBA00008649"/>
    </source>
</evidence>
<dbReference type="Proteomes" id="UP001274830">
    <property type="component" value="Unassembled WGS sequence"/>
</dbReference>
<dbReference type="GO" id="GO:0016567">
    <property type="term" value="P:protein ubiquitination"/>
    <property type="evidence" value="ECO:0007669"/>
    <property type="project" value="TreeGrafter"/>
</dbReference>
<evidence type="ECO:0008006" key="14">
    <source>
        <dbReference type="Google" id="ProtNLM"/>
    </source>
</evidence>
<evidence type="ECO:0000256" key="7">
    <source>
        <dbReference type="PROSITE-ProRule" id="PRU00175"/>
    </source>
</evidence>
<dbReference type="InterPro" id="IPR017907">
    <property type="entry name" value="Znf_RING_CS"/>
</dbReference>
<dbReference type="SUPFAM" id="SSF50044">
    <property type="entry name" value="SH3-domain"/>
    <property type="match status" value="1"/>
</dbReference>
<dbReference type="InterPro" id="IPR013083">
    <property type="entry name" value="Znf_RING/FYVE/PHD"/>
</dbReference>
<keyword evidence="4 7" id="KW-0863">Zinc-finger</keyword>
<comment type="similarity">
    <text evidence="1">Belongs to the SH3RF family.</text>
</comment>
<keyword evidence="3" id="KW-0479">Metal-binding</keyword>
<dbReference type="PROSITE" id="PS00518">
    <property type="entry name" value="ZF_RING_1"/>
    <property type="match status" value="1"/>
</dbReference>
<dbReference type="InterPro" id="IPR001841">
    <property type="entry name" value="Znf_RING"/>
</dbReference>
<evidence type="ECO:0000256" key="2">
    <source>
        <dbReference type="ARBA" id="ARBA00022443"/>
    </source>
</evidence>
<proteinExistence type="inferred from homology"/>
<evidence type="ECO:0000256" key="3">
    <source>
        <dbReference type="ARBA" id="ARBA00022723"/>
    </source>
</evidence>
<dbReference type="GO" id="GO:0005634">
    <property type="term" value="C:nucleus"/>
    <property type="evidence" value="ECO:0007669"/>
    <property type="project" value="TreeGrafter"/>
</dbReference>
<evidence type="ECO:0000256" key="8">
    <source>
        <dbReference type="PROSITE-ProRule" id="PRU00192"/>
    </source>
</evidence>
<dbReference type="GO" id="GO:0006511">
    <property type="term" value="P:ubiquitin-dependent protein catabolic process"/>
    <property type="evidence" value="ECO:0007669"/>
    <property type="project" value="TreeGrafter"/>
</dbReference>
<feature type="domain" description="RING-type" evidence="11">
    <location>
        <begin position="21"/>
        <end position="74"/>
    </location>
</feature>
<keyword evidence="6" id="KW-0832">Ubl conjugation</keyword>
<name>A0AAE0TR21_9PEZI</name>
<accession>A0AAE0TR21</accession>
<evidence type="ECO:0000259" key="11">
    <source>
        <dbReference type="PROSITE" id="PS50089"/>
    </source>
</evidence>
<dbReference type="Gene3D" id="3.30.40.10">
    <property type="entry name" value="Zinc/RING finger domain, C3HC4 (zinc finger)"/>
    <property type="match status" value="1"/>
</dbReference>
<sequence>MAEGSSGRGDGLLDMEKELTCSICTDILYQPLTLLDCLHTFCGPCLKEWFAWQAESVHNSRQHRAHPYTCPSCRDGVRGTKADWRLTTLLEGYLKANPDRAKSEVEKQESQKVYQPGDDVMPKVQPRRDDTDSEEERMISQARDLSMAEVDPETARRRAHRAPRSGREHRRQGERGDGSGRSQQTGQRQLSEAQLRQHDAGGPQIEHQPSLRSLLSASPIESLDVQQEILQSIYAEGLLDGLDLDNLTPAQEDQLTERIAEAYRRRQRRRDRSDTRDHGQQGEQVTQPSTAGAEAQMRDRHHARTVSASAQQSRPRPPISRPHLFEQDRQYLDVRHQRSTSTASQQSNRSAHGRDGSTASAARSATDLTDQTRTDEGRRERHRALSNNARSITDPEGHRSSVHRMRASSTTERETRDDTALAARPLEAVRRQDIPTNNSSPSLIVVAPPETSPGERQIIRPADSNAAFAPEAVPTSTRITTDHQTIRPAPSTSAFAPEPIGNLDLTTSSAPSIKCARCPTINIQHDLHYHCPKCRSGSFYICLPCYRNEQGCDHWFGFGFKTEQRWYARAPPGGWSYRDEPPHVLQPRRYTKPTANTTTSTPYNGRKSLEDGAFCESCLSPANDCYWYCLDCLEGAWGYCDHCVQRGLHCTHPLLPVAHISTLRQPFADPTRATFVPMPHLRPDSYVLWPVSTDCDICHRKISARDHRFHCFRCSDGDYDVCTECYYNLTATGKISTENGANGWRKCLQGHRMAVVGFQDVPHGGQQRIIVRPPVGGWRYKDATASPGADQPFPPVSINRTDKALAAYNYFPRNHGADDLSFPKNAEITELQEETAEWYSGIYCARLGLFPSSHVRKT</sequence>
<dbReference type="PANTHER" id="PTHR16079">
    <property type="entry name" value="UBIQUITIN LIGASE PROTEIN CHFR"/>
    <property type="match status" value="1"/>
</dbReference>
<feature type="region of interest" description="Disordered" evidence="9">
    <location>
        <begin position="99"/>
        <end position="210"/>
    </location>
</feature>
<feature type="region of interest" description="Disordered" evidence="9">
    <location>
        <begin position="334"/>
        <end position="454"/>
    </location>
</feature>
<dbReference type="InterPro" id="IPR001452">
    <property type="entry name" value="SH3_domain"/>
</dbReference>
<evidence type="ECO:0000259" key="10">
    <source>
        <dbReference type="PROSITE" id="PS50002"/>
    </source>
</evidence>
<feature type="compositionally biased region" description="Basic and acidic residues" evidence="9">
    <location>
        <begin position="99"/>
        <end position="110"/>
    </location>
</feature>
<feature type="compositionally biased region" description="Polar residues" evidence="9">
    <location>
        <begin position="357"/>
        <end position="369"/>
    </location>
</feature>
<dbReference type="CDD" id="cd00174">
    <property type="entry name" value="SH3"/>
    <property type="match status" value="1"/>
</dbReference>
<evidence type="ECO:0000256" key="4">
    <source>
        <dbReference type="ARBA" id="ARBA00022771"/>
    </source>
</evidence>
<dbReference type="Gene3D" id="2.30.30.40">
    <property type="entry name" value="SH3 Domains"/>
    <property type="match status" value="1"/>
</dbReference>
<dbReference type="PROSITE" id="PS50002">
    <property type="entry name" value="SH3"/>
    <property type="match status" value="1"/>
</dbReference>
<feature type="compositionally biased region" description="Polar residues" evidence="9">
    <location>
        <begin position="339"/>
        <end position="350"/>
    </location>
</feature>
<dbReference type="GO" id="GO:0004842">
    <property type="term" value="F:ubiquitin-protein transferase activity"/>
    <property type="evidence" value="ECO:0007669"/>
    <property type="project" value="TreeGrafter"/>
</dbReference>
<keyword evidence="2 8" id="KW-0728">SH3 domain</keyword>
<dbReference type="PROSITE" id="PS50089">
    <property type="entry name" value="ZF_RING_2"/>
    <property type="match status" value="1"/>
</dbReference>
<feature type="compositionally biased region" description="Basic and acidic residues" evidence="9">
    <location>
        <begin position="370"/>
        <end position="379"/>
    </location>
</feature>
<comment type="caution">
    <text evidence="12">The sequence shown here is derived from an EMBL/GenBank/DDBJ whole genome shotgun (WGS) entry which is preliminary data.</text>
</comment>
<keyword evidence="13" id="KW-1185">Reference proteome</keyword>
<feature type="compositionally biased region" description="Polar residues" evidence="9">
    <location>
        <begin position="281"/>
        <end position="290"/>
    </location>
</feature>
<dbReference type="InterPro" id="IPR018957">
    <property type="entry name" value="Znf_C3HC4_RING-type"/>
</dbReference>
<feature type="compositionally biased region" description="Basic residues" evidence="9">
    <location>
        <begin position="157"/>
        <end position="170"/>
    </location>
</feature>
<protein>
    <recommendedName>
        <fullName evidence="14">RING-type domain-containing protein</fullName>
    </recommendedName>
</protein>
<feature type="region of interest" description="Disordered" evidence="9">
    <location>
        <begin position="263"/>
        <end position="322"/>
    </location>
</feature>
<dbReference type="PANTHER" id="PTHR16079:SF4">
    <property type="entry name" value="E3 UBIQUITIN-PROTEIN LIGASE CHFR"/>
    <property type="match status" value="1"/>
</dbReference>
<dbReference type="AlphaFoldDB" id="A0AAE0TR21"/>
<keyword evidence="5" id="KW-0862">Zinc</keyword>